<gene>
    <name evidence="2" type="ORF">BLX24_09570</name>
</gene>
<reference evidence="2 3" key="1">
    <citation type="submission" date="2016-10" db="EMBL/GenBank/DDBJ databases">
        <title>Arsenicibacter rosenii gen. nov., sp. nov., an efficient arsenic-methylating bacterium isolated from an arsenic-contaminated paddy soil.</title>
        <authorList>
            <person name="Huang K."/>
        </authorList>
    </citation>
    <scope>NUCLEOTIDE SEQUENCE [LARGE SCALE GENOMIC DNA]</scope>
    <source>
        <strain evidence="2 3">SM-1</strain>
    </source>
</reference>
<dbReference type="InterPro" id="IPR038636">
    <property type="entry name" value="Wzi_sf"/>
</dbReference>
<feature type="chain" id="PRO_5010200595" description="Capsule assembly Wzi family protein" evidence="1">
    <location>
        <begin position="21"/>
        <end position="494"/>
    </location>
</feature>
<dbReference type="Proteomes" id="UP000181790">
    <property type="component" value="Unassembled WGS sequence"/>
</dbReference>
<dbReference type="Pfam" id="PF14052">
    <property type="entry name" value="Caps_assemb_Wzi"/>
    <property type="match status" value="1"/>
</dbReference>
<organism evidence="2 3">
    <name type="scientific">Arsenicibacter rosenii</name>
    <dbReference type="NCBI Taxonomy" id="1750698"/>
    <lineage>
        <taxon>Bacteria</taxon>
        <taxon>Pseudomonadati</taxon>
        <taxon>Bacteroidota</taxon>
        <taxon>Cytophagia</taxon>
        <taxon>Cytophagales</taxon>
        <taxon>Spirosomataceae</taxon>
        <taxon>Arsenicibacter</taxon>
    </lineage>
</organism>
<keyword evidence="1" id="KW-0732">Signal</keyword>
<protein>
    <recommendedName>
        <fullName evidence="4">Capsule assembly Wzi family protein</fullName>
    </recommendedName>
</protein>
<dbReference type="InterPro" id="IPR026950">
    <property type="entry name" value="Caps_assemb_Wzi"/>
</dbReference>
<dbReference type="Gene3D" id="2.40.160.130">
    <property type="entry name" value="Capsule assembly protein Wzi"/>
    <property type="match status" value="1"/>
</dbReference>
<comment type="caution">
    <text evidence="2">The sequence shown here is derived from an EMBL/GenBank/DDBJ whole genome shotgun (WGS) entry which is preliminary data.</text>
</comment>
<accession>A0A1S2VLE2</accession>
<sequence>MSYRFHWILIGCLTAASVVAQPQPAENRVNYAAEAGWYAAGDDLMPFWLRTNQQGTVPLKGSLITTRLNVSQAYRQRTDSSSRFDWGFGFNGVVNVQLKPANEPLRYYLPNAFLKARYGKVELFAGNRADVVGMVDTLLSSGSVAWSGNTLPIPKIQLHTPDYISLGFLKNILAFRVGYAHGWFINSYVKSSYLHQKYAYFRLGKPHWRVRAYAGLNHQVQWGGRADYLKDTPLAVNGQLPATFRDYLSVVTGRYPEALQTDRFTDFDGTNRIGNHIGSIDLALEWRGNRMNWQLYHQHLYEDASGLALRNVPDGLTGLRLLNQTKEPTSWLQIRRLVLEWLTTLNQSGPTFDPAAQYQGGDNYYNHSQYREGWTYQGLSLGTPFIFPYTDLSAYAAGLGGPYFPNNRVSAWYIALDGVVLGGPSLVFKASVSRNRGTFNRPYPEPLQQLSALAVIRWPLNRRQTTQLILSFAIDQGDLLPVTAGSNFGLRYTW</sequence>
<dbReference type="EMBL" id="MORL01000004">
    <property type="protein sequence ID" value="OIN59230.1"/>
    <property type="molecule type" value="Genomic_DNA"/>
</dbReference>
<keyword evidence="3" id="KW-1185">Reference proteome</keyword>
<proteinExistence type="predicted"/>
<dbReference type="RefSeq" id="WP_071502914.1">
    <property type="nucleotide sequence ID" value="NZ_MORL01000004.1"/>
</dbReference>
<evidence type="ECO:0008006" key="4">
    <source>
        <dbReference type="Google" id="ProtNLM"/>
    </source>
</evidence>
<evidence type="ECO:0000313" key="3">
    <source>
        <dbReference type="Proteomes" id="UP000181790"/>
    </source>
</evidence>
<evidence type="ECO:0000256" key="1">
    <source>
        <dbReference type="SAM" id="SignalP"/>
    </source>
</evidence>
<feature type="signal peptide" evidence="1">
    <location>
        <begin position="1"/>
        <end position="20"/>
    </location>
</feature>
<dbReference type="OrthoDB" id="596512at2"/>
<dbReference type="AlphaFoldDB" id="A0A1S2VLE2"/>
<evidence type="ECO:0000313" key="2">
    <source>
        <dbReference type="EMBL" id="OIN59230.1"/>
    </source>
</evidence>
<name>A0A1S2VLE2_9BACT</name>